<organism evidence="2 3">
    <name type="scientific">Luethyella okanaganae</name>
    <dbReference type="NCBI Taxonomy" id="69372"/>
    <lineage>
        <taxon>Bacteria</taxon>
        <taxon>Bacillati</taxon>
        <taxon>Actinomycetota</taxon>
        <taxon>Actinomycetes</taxon>
        <taxon>Micrococcales</taxon>
        <taxon>Microbacteriaceae</taxon>
        <taxon>Luethyella</taxon>
    </lineage>
</organism>
<gene>
    <name evidence="2" type="ORF">ACFQB0_12885</name>
</gene>
<dbReference type="InterPro" id="IPR005149">
    <property type="entry name" value="Tscrpt_reg_PadR_N"/>
</dbReference>
<name>A0ABW1VGV4_9MICO</name>
<protein>
    <submittedName>
        <fullName evidence="2">PadR family transcriptional regulator</fullName>
    </submittedName>
</protein>
<evidence type="ECO:0000313" key="2">
    <source>
        <dbReference type="EMBL" id="MFC6357003.1"/>
    </source>
</evidence>
<dbReference type="PANTHER" id="PTHR33169:SF14">
    <property type="entry name" value="TRANSCRIPTIONAL REGULATOR RV3488"/>
    <property type="match status" value="1"/>
</dbReference>
<reference evidence="3" key="1">
    <citation type="journal article" date="2019" name="Int. J. Syst. Evol. Microbiol.">
        <title>The Global Catalogue of Microorganisms (GCM) 10K type strain sequencing project: providing services to taxonomists for standard genome sequencing and annotation.</title>
        <authorList>
            <consortium name="The Broad Institute Genomics Platform"/>
            <consortium name="The Broad Institute Genome Sequencing Center for Infectious Disease"/>
            <person name="Wu L."/>
            <person name="Ma J."/>
        </authorList>
    </citation>
    <scope>NUCLEOTIDE SEQUENCE [LARGE SCALE GENOMIC DNA]</scope>
    <source>
        <strain evidence="3">CCUG 43304</strain>
    </source>
</reference>
<comment type="caution">
    <text evidence="2">The sequence shown here is derived from an EMBL/GenBank/DDBJ whole genome shotgun (WGS) entry which is preliminary data.</text>
</comment>
<dbReference type="Pfam" id="PF03551">
    <property type="entry name" value="PadR"/>
    <property type="match status" value="1"/>
</dbReference>
<evidence type="ECO:0000259" key="1">
    <source>
        <dbReference type="Pfam" id="PF03551"/>
    </source>
</evidence>
<dbReference type="Proteomes" id="UP001596306">
    <property type="component" value="Unassembled WGS sequence"/>
</dbReference>
<dbReference type="SUPFAM" id="SSF46785">
    <property type="entry name" value="Winged helix' DNA-binding domain"/>
    <property type="match status" value="1"/>
</dbReference>
<feature type="domain" description="Transcription regulator PadR N-terminal" evidence="1">
    <location>
        <begin position="19"/>
        <end position="89"/>
    </location>
</feature>
<dbReference type="RefSeq" id="WP_386732310.1">
    <property type="nucleotide sequence ID" value="NZ_JBHSTP010000003.1"/>
</dbReference>
<dbReference type="EMBL" id="JBHSTP010000003">
    <property type="protein sequence ID" value="MFC6357003.1"/>
    <property type="molecule type" value="Genomic_DNA"/>
</dbReference>
<dbReference type="InterPro" id="IPR036388">
    <property type="entry name" value="WH-like_DNA-bd_sf"/>
</dbReference>
<keyword evidence="3" id="KW-1185">Reference proteome</keyword>
<sequence length="114" mass="12687">MSEVKWPSEWHRGVLGPAVLSIISEGETYGYVIAQRLERSGLGTVKGGTLYPLLSRYESDGLLQAMWREGDGGPGRKFFSLTTRGQDELSGLRESWHRFSRIAGALIDGESEER</sequence>
<proteinExistence type="predicted"/>
<dbReference type="PANTHER" id="PTHR33169">
    <property type="entry name" value="PADR-FAMILY TRANSCRIPTIONAL REGULATOR"/>
    <property type="match status" value="1"/>
</dbReference>
<dbReference type="Gene3D" id="1.10.10.10">
    <property type="entry name" value="Winged helix-like DNA-binding domain superfamily/Winged helix DNA-binding domain"/>
    <property type="match status" value="1"/>
</dbReference>
<dbReference type="InterPro" id="IPR036390">
    <property type="entry name" value="WH_DNA-bd_sf"/>
</dbReference>
<accession>A0ABW1VGV4</accession>
<dbReference type="InterPro" id="IPR052509">
    <property type="entry name" value="Metal_resp_DNA-bind_regulator"/>
</dbReference>
<evidence type="ECO:0000313" key="3">
    <source>
        <dbReference type="Proteomes" id="UP001596306"/>
    </source>
</evidence>